<reference evidence="2 3" key="1">
    <citation type="submission" date="2023-11" db="EMBL/GenBank/DDBJ databases">
        <title>Halocaridina rubra genome assembly.</title>
        <authorList>
            <person name="Smith C."/>
        </authorList>
    </citation>
    <scope>NUCLEOTIDE SEQUENCE [LARGE SCALE GENOMIC DNA]</scope>
    <source>
        <strain evidence="2">EP-1</strain>
        <tissue evidence="2">Whole</tissue>
    </source>
</reference>
<feature type="compositionally biased region" description="Basic and acidic residues" evidence="1">
    <location>
        <begin position="18"/>
        <end position="28"/>
    </location>
</feature>
<name>A0AAN8ZY80_HALRR</name>
<dbReference type="AlphaFoldDB" id="A0AAN8ZY80"/>
<evidence type="ECO:0000256" key="1">
    <source>
        <dbReference type="SAM" id="MobiDB-lite"/>
    </source>
</evidence>
<keyword evidence="3" id="KW-1185">Reference proteome</keyword>
<feature type="compositionally biased region" description="Basic and acidic residues" evidence="1">
    <location>
        <begin position="35"/>
        <end position="46"/>
    </location>
</feature>
<comment type="caution">
    <text evidence="2">The sequence shown here is derived from an EMBL/GenBank/DDBJ whole genome shotgun (WGS) entry which is preliminary data.</text>
</comment>
<evidence type="ECO:0000313" key="2">
    <source>
        <dbReference type="EMBL" id="KAK7073026.1"/>
    </source>
</evidence>
<protein>
    <submittedName>
        <fullName evidence="2">Uncharacterized protein</fullName>
    </submittedName>
</protein>
<dbReference type="Proteomes" id="UP001381693">
    <property type="component" value="Unassembled WGS sequence"/>
</dbReference>
<evidence type="ECO:0000313" key="3">
    <source>
        <dbReference type="Proteomes" id="UP001381693"/>
    </source>
</evidence>
<sequence length="140" mass="16771">MTTEIEITEEEKCDDNEEERKNPNQKKEEEEEEKETAVDEERELDEYKELDKHENIPLLLCEEEVVLTKEMEEIILGPESFTRQDPYHAIGCRPWPDRMYFWPFLVWRGLASAFSFLIRLAPYPRWKRGLSSQALPRVTH</sequence>
<proteinExistence type="predicted"/>
<feature type="region of interest" description="Disordered" evidence="1">
    <location>
        <begin position="1"/>
        <end position="46"/>
    </location>
</feature>
<organism evidence="2 3">
    <name type="scientific">Halocaridina rubra</name>
    <name type="common">Hawaiian red shrimp</name>
    <dbReference type="NCBI Taxonomy" id="373956"/>
    <lineage>
        <taxon>Eukaryota</taxon>
        <taxon>Metazoa</taxon>
        <taxon>Ecdysozoa</taxon>
        <taxon>Arthropoda</taxon>
        <taxon>Crustacea</taxon>
        <taxon>Multicrustacea</taxon>
        <taxon>Malacostraca</taxon>
        <taxon>Eumalacostraca</taxon>
        <taxon>Eucarida</taxon>
        <taxon>Decapoda</taxon>
        <taxon>Pleocyemata</taxon>
        <taxon>Caridea</taxon>
        <taxon>Atyoidea</taxon>
        <taxon>Atyidae</taxon>
        <taxon>Halocaridina</taxon>
    </lineage>
</organism>
<accession>A0AAN8ZY80</accession>
<feature type="compositionally biased region" description="Acidic residues" evidence="1">
    <location>
        <begin position="1"/>
        <end position="17"/>
    </location>
</feature>
<gene>
    <name evidence="2" type="ORF">SK128_006766</name>
</gene>
<dbReference type="EMBL" id="JAXCGZ010013272">
    <property type="protein sequence ID" value="KAK7073026.1"/>
    <property type="molecule type" value="Genomic_DNA"/>
</dbReference>